<dbReference type="GO" id="GO:0004347">
    <property type="term" value="F:glucose-6-phosphate isomerase activity"/>
    <property type="evidence" value="ECO:0007669"/>
    <property type="project" value="UniProtKB-EC"/>
</dbReference>
<comment type="catalytic activity">
    <reaction evidence="6">
        <text>alpha-D-glucose 6-phosphate = beta-D-fructose 6-phosphate</text>
        <dbReference type="Rhea" id="RHEA:11816"/>
        <dbReference type="ChEBI" id="CHEBI:57634"/>
        <dbReference type="ChEBI" id="CHEBI:58225"/>
        <dbReference type="EC" id="5.3.1.9"/>
    </reaction>
</comment>
<protein>
    <recommendedName>
        <fullName evidence="3">glucose-6-phosphate isomerase</fullName>
        <ecNumber evidence="3">5.3.1.9</ecNumber>
    </recommendedName>
</protein>
<evidence type="ECO:0000256" key="3">
    <source>
        <dbReference type="ARBA" id="ARBA00011952"/>
    </source>
</evidence>
<dbReference type="UniPathway" id="UPA00109">
    <property type="reaction ID" value="UER00181"/>
</dbReference>
<comment type="pathway">
    <text evidence="1">Carbohydrate degradation; glycolysis; D-glyceraldehyde 3-phosphate and glycerone phosphate from D-glucose: step 2/4.</text>
</comment>
<gene>
    <name evidence="8" type="ORF">ASZ90_015595</name>
</gene>
<dbReference type="InterPro" id="IPR010551">
    <property type="entry name" value="G6P_isomerase_prok"/>
</dbReference>
<feature type="domain" description="Glucose-6-phosphate isomerase prokaryote" evidence="7">
    <location>
        <begin position="19"/>
        <end position="178"/>
    </location>
</feature>
<dbReference type="AlphaFoldDB" id="A0A0W8F1J1"/>
<name>A0A0W8F1J1_9ZZZZ</name>
<comment type="caution">
    <text evidence="8">The sequence shown here is derived from an EMBL/GenBank/DDBJ whole genome shotgun (WGS) entry which is preliminary data.</text>
</comment>
<evidence type="ECO:0000256" key="1">
    <source>
        <dbReference type="ARBA" id="ARBA00004926"/>
    </source>
</evidence>
<dbReference type="CDD" id="cd02218">
    <property type="entry name" value="cupin_PGI"/>
    <property type="match status" value="1"/>
</dbReference>
<evidence type="ECO:0000256" key="2">
    <source>
        <dbReference type="ARBA" id="ARBA00006542"/>
    </source>
</evidence>
<keyword evidence="5" id="KW-0324">Glycolysis</keyword>
<dbReference type="EC" id="5.3.1.9" evidence="3"/>
<dbReference type="Gene3D" id="2.60.120.10">
    <property type="entry name" value="Jelly Rolls"/>
    <property type="match status" value="1"/>
</dbReference>
<sequence length="234" mass="25922">MQGWDGPLPPPDVRLVEDMRSVLATPDCWEEGPLYFMFRDLALTPEDRNWLSAEQLRYDITAITSREICGERAKTKGHYHPDAPSGIGYPEIYQVLSGHAHYLLQKRDVSDVVLVDAQDGDIVIVPPGYGHVTINAGDSDLIMANIVSSAFESRYGDYEERRGAAYYERADGTLVRNPAYPEARDLRTISAGELRDQIALPPGDLYNLVGTGHLAFLNNPGSGIQLFRAFLPTG</sequence>
<organism evidence="8">
    <name type="scientific">hydrocarbon metagenome</name>
    <dbReference type="NCBI Taxonomy" id="938273"/>
    <lineage>
        <taxon>unclassified sequences</taxon>
        <taxon>metagenomes</taxon>
        <taxon>ecological metagenomes</taxon>
    </lineage>
</organism>
<dbReference type="Pfam" id="PF06560">
    <property type="entry name" value="GPI"/>
    <property type="match status" value="1"/>
</dbReference>
<evidence type="ECO:0000256" key="5">
    <source>
        <dbReference type="ARBA" id="ARBA00023152"/>
    </source>
</evidence>
<dbReference type="InterPro" id="IPR014710">
    <property type="entry name" value="RmlC-like_jellyroll"/>
</dbReference>
<dbReference type="GO" id="GO:0006094">
    <property type="term" value="P:gluconeogenesis"/>
    <property type="evidence" value="ECO:0007669"/>
    <property type="project" value="UniProtKB-KW"/>
</dbReference>
<dbReference type="GO" id="GO:0005737">
    <property type="term" value="C:cytoplasm"/>
    <property type="evidence" value="ECO:0007669"/>
    <property type="project" value="InterPro"/>
</dbReference>
<proteinExistence type="inferred from homology"/>
<evidence type="ECO:0000313" key="8">
    <source>
        <dbReference type="EMBL" id="KUG14759.1"/>
    </source>
</evidence>
<dbReference type="InterPro" id="IPR011051">
    <property type="entry name" value="RmlC_Cupin_sf"/>
</dbReference>
<reference evidence="8" key="1">
    <citation type="journal article" date="2015" name="Proc. Natl. Acad. Sci. U.S.A.">
        <title>Networks of energetic and metabolic interactions define dynamics in microbial communities.</title>
        <authorList>
            <person name="Embree M."/>
            <person name="Liu J.K."/>
            <person name="Al-Bassam M.M."/>
            <person name="Zengler K."/>
        </authorList>
    </citation>
    <scope>NUCLEOTIDE SEQUENCE</scope>
</reference>
<dbReference type="GO" id="GO:0006096">
    <property type="term" value="P:glycolytic process"/>
    <property type="evidence" value="ECO:0007669"/>
    <property type="project" value="UniProtKB-UniPathway"/>
</dbReference>
<keyword evidence="8" id="KW-0413">Isomerase</keyword>
<comment type="similarity">
    <text evidence="2">Belongs to the archaeal-type GPI family.</text>
</comment>
<evidence type="ECO:0000256" key="6">
    <source>
        <dbReference type="ARBA" id="ARBA00029321"/>
    </source>
</evidence>
<keyword evidence="4" id="KW-0312">Gluconeogenesis</keyword>
<dbReference type="EMBL" id="LNQE01001621">
    <property type="protein sequence ID" value="KUG14759.1"/>
    <property type="molecule type" value="Genomic_DNA"/>
</dbReference>
<evidence type="ECO:0000259" key="7">
    <source>
        <dbReference type="Pfam" id="PF06560"/>
    </source>
</evidence>
<accession>A0A0W8F1J1</accession>
<dbReference type="SUPFAM" id="SSF51182">
    <property type="entry name" value="RmlC-like cupins"/>
    <property type="match status" value="1"/>
</dbReference>
<evidence type="ECO:0000256" key="4">
    <source>
        <dbReference type="ARBA" id="ARBA00022432"/>
    </source>
</evidence>